<sequence length="320" mass="34835">MSELEPSSISKTTLLPPETPLLETFTRLSPQVFVQESPSPPPANSTDPTTIIIYGWGDALPKHLTKYVAGYRTLFPSARIILIFSPILKALYQTLDARAATMVPVIEAIYGCPITSPNFASRVDEISKKEKILLQVMSNTGGMNCAATFYAFSRATSGKIFPHTLMICDSTPGSTAFLPNIAPWSRAMALGAVSPKSLPAKIPGLFTTVQCLAALFLGSLHGLGWILGATSAAEYSTAVVNDPTLSDANAKKLYLYSKEDDIIYYQDIERHAADARTKGWDVTLEKFEGTPHVGHMKAHPQQYWDAISKAWAEGAMNYKA</sequence>
<dbReference type="SUPFAM" id="SSF53474">
    <property type="entry name" value="alpha/beta-Hydrolases"/>
    <property type="match status" value="1"/>
</dbReference>
<accession>A0AAN7AFB9</accession>
<proteinExistence type="predicted"/>
<evidence type="ECO:0000313" key="2">
    <source>
        <dbReference type="Proteomes" id="UP001302126"/>
    </source>
</evidence>
<organism evidence="1 2">
    <name type="scientific">Podospora australis</name>
    <dbReference type="NCBI Taxonomy" id="1536484"/>
    <lineage>
        <taxon>Eukaryota</taxon>
        <taxon>Fungi</taxon>
        <taxon>Dikarya</taxon>
        <taxon>Ascomycota</taxon>
        <taxon>Pezizomycotina</taxon>
        <taxon>Sordariomycetes</taxon>
        <taxon>Sordariomycetidae</taxon>
        <taxon>Sordariales</taxon>
        <taxon>Podosporaceae</taxon>
        <taxon>Podospora</taxon>
    </lineage>
</organism>
<comment type="caution">
    <text evidence="1">The sequence shown here is derived from an EMBL/GenBank/DDBJ whole genome shotgun (WGS) entry which is preliminary data.</text>
</comment>
<protein>
    <submittedName>
        <fullName evidence="1">Uncharacterized protein</fullName>
    </submittedName>
</protein>
<dbReference type="EMBL" id="MU864524">
    <property type="protein sequence ID" value="KAK4183775.1"/>
    <property type="molecule type" value="Genomic_DNA"/>
</dbReference>
<dbReference type="PANTHER" id="PTHR12265">
    <property type="entry name" value="TRANSMEMBRANE PROTEIN 53"/>
    <property type="match status" value="1"/>
</dbReference>
<reference evidence="1" key="1">
    <citation type="journal article" date="2023" name="Mol. Phylogenet. Evol.">
        <title>Genome-scale phylogeny and comparative genomics of the fungal order Sordariales.</title>
        <authorList>
            <person name="Hensen N."/>
            <person name="Bonometti L."/>
            <person name="Westerberg I."/>
            <person name="Brannstrom I.O."/>
            <person name="Guillou S."/>
            <person name="Cros-Aarteil S."/>
            <person name="Calhoun S."/>
            <person name="Haridas S."/>
            <person name="Kuo A."/>
            <person name="Mondo S."/>
            <person name="Pangilinan J."/>
            <person name="Riley R."/>
            <person name="LaButti K."/>
            <person name="Andreopoulos B."/>
            <person name="Lipzen A."/>
            <person name="Chen C."/>
            <person name="Yan M."/>
            <person name="Daum C."/>
            <person name="Ng V."/>
            <person name="Clum A."/>
            <person name="Steindorff A."/>
            <person name="Ohm R.A."/>
            <person name="Martin F."/>
            <person name="Silar P."/>
            <person name="Natvig D.O."/>
            <person name="Lalanne C."/>
            <person name="Gautier V."/>
            <person name="Ament-Velasquez S.L."/>
            <person name="Kruys A."/>
            <person name="Hutchinson M.I."/>
            <person name="Powell A.J."/>
            <person name="Barry K."/>
            <person name="Miller A.N."/>
            <person name="Grigoriev I.V."/>
            <person name="Debuchy R."/>
            <person name="Gladieux P."/>
            <person name="Hiltunen Thoren M."/>
            <person name="Johannesson H."/>
        </authorList>
    </citation>
    <scope>NUCLEOTIDE SEQUENCE</scope>
    <source>
        <strain evidence="1">PSN309</strain>
    </source>
</reference>
<dbReference type="PANTHER" id="PTHR12265:SF14">
    <property type="entry name" value="INDOLE-DITERPENE BIOSYNTHESIS PROTEIN PAXU"/>
    <property type="match status" value="1"/>
</dbReference>
<dbReference type="InterPro" id="IPR008547">
    <property type="entry name" value="DUF829_TMEM53"/>
</dbReference>
<name>A0AAN7AFB9_9PEZI</name>
<dbReference type="InterPro" id="IPR029058">
    <property type="entry name" value="AB_hydrolase_fold"/>
</dbReference>
<dbReference type="AlphaFoldDB" id="A0AAN7AFB9"/>
<reference evidence="1" key="2">
    <citation type="submission" date="2023-05" db="EMBL/GenBank/DDBJ databases">
        <authorList>
            <consortium name="Lawrence Berkeley National Laboratory"/>
            <person name="Steindorff A."/>
            <person name="Hensen N."/>
            <person name="Bonometti L."/>
            <person name="Westerberg I."/>
            <person name="Brannstrom I.O."/>
            <person name="Guillou S."/>
            <person name="Cros-Aarteil S."/>
            <person name="Calhoun S."/>
            <person name="Haridas S."/>
            <person name="Kuo A."/>
            <person name="Mondo S."/>
            <person name="Pangilinan J."/>
            <person name="Riley R."/>
            <person name="Labutti K."/>
            <person name="Andreopoulos B."/>
            <person name="Lipzen A."/>
            <person name="Chen C."/>
            <person name="Yanf M."/>
            <person name="Daum C."/>
            <person name="Ng V."/>
            <person name="Clum A."/>
            <person name="Ohm R."/>
            <person name="Martin F."/>
            <person name="Silar P."/>
            <person name="Natvig D."/>
            <person name="Lalanne C."/>
            <person name="Gautier V."/>
            <person name="Ament-Velasquez S.L."/>
            <person name="Kruys A."/>
            <person name="Hutchinson M.I."/>
            <person name="Powell A.J."/>
            <person name="Barry K."/>
            <person name="Miller A.N."/>
            <person name="Grigoriev I.V."/>
            <person name="Debuchy R."/>
            <person name="Gladieux P."/>
            <person name="Thoren M.H."/>
            <person name="Johannesson H."/>
        </authorList>
    </citation>
    <scope>NUCLEOTIDE SEQUENCE</scope>
    <source>
        <strain evidence="1">PSN309</strain>
    </source>
</reference>
<evidence type="ECO:0000313" key="1">
    <source>
        <dbReference type="EMBL" id="KAK4183775.1"/>
    </source>
</evidence>
<dbReference type="Pfam" id="PF05705">
    <property type="entry name" value="DUF829"/>
    <property type="match status" value="1"/>
</dbReference>
<keyword evidence="2" id="KW-1185">Reference proteome</keyword>
<dbReference type="Proteomes" id="UP001302126">
    <property type="component" value="Unassembled WGS sequence"/>
</dbReference>
<gene>
    <name evidence="1" type="ORF">QBC35DRAFT_507305</name>
</gene>